<dbReference type="Pfam" id="PF21848">
    <property type="entry name" value="DUF6907"/>
    <property type="match status" value="1"/>
</dbReference>
<organism evidence="1 2">
    <name type="scientific">Streptomyces ipomoeae</name>
    <dbReference type="NCBI Taxonomy" id="103232"/>
    <lineage>
        <taxon>Bacteria</taxon>
        <taxon>Bacillati</taxon>
        <taxon>Actinomycetota</taxon>
        <taxon>Actinomycetes</taxon>
        <taxon>Kitasatosporales</taxon>
        <taxon>Streptomycetaceae</taxon>
        <taxon>Streptomyces</taxon>
    </lineage>
</organism>
<evidence type="ECO:0000313" key="1">
    <source>
        <dbReference type="EMBL" id="TQE34690.1"/>
    </source>
</evidence>
<comment type="caution">
    <text evidence="1">The sequence shown here is derived from an EMBL/GenBank/DDBJ whole genome shotgun (WGS) entry which is preliminary data.</text>
</comment>
<dbReference type="AlphaFoldDB" id="A0AAE9B1A2"/>
<dbReference type="EMBL" id="SPAZ01000127">
    <property type="protein sequence ID" value="TQE34690.1"/>
    <property type="molecule type" value="Genomic_DNA"/>
</dbReference>
<dbReference type="RefSeq" id="WP_141582370.1">
    <property type="nucleotide sequence ID" value="NZ_JARAVA010000050.1"/>
</dbReference>
<evidence type="ECO:0000313" key="2">
    <source>
        <dbReference type="Proteomes" id="UP000318720"/>
    </source>
</evidence>
<reference evidence="1 2" key="1">
    <citation type="submission" date="2019-03" db="EMBL/GenBank/DDBJ databases">
        <title>Comparative genomic analyses of the sweetpotato soil rot pathogen, Streptomyces ipomoeae.</title>
        <authorList>
            <person name="Ruschel Soares N."/>
            <person name="Badger J.H."/>
            <person name="Huguet-Tapia J.C."/>
            <person name="Clark C.A."/>
            <person name="Pettis G.S."/>
        </authorList>
    </citation>
    <scope>NUCLEOTIDE SEQUENCE [LARGE SCALE GENOMIC DNA]</scope>
    <source>
        <strain evidence="1 2">88-35</strain>
    </source>
</reference>
<proteinExistence type="predicted"/>
<protein>
    <submittedName>
        <fullName evidence="1">Uncharacterized protein</fullName>
    </submittedName>
</protein>
<accession>A0AAE9B1A2</accession>
<gene>
    <name evidence="1" type="ORF">Sipo8835_14835</name>
</gene>
<dbReference type="Proteomes" id="UP000318720">
    <property type="component" value="Unassembled WGS sequence"/>
</dbReference>
<name>A0AAE9B1A2_9ACTN</name>
<sequence>MSITDTNSTADEHLIPLASRLANGTAKGSARGKQSDTDAARIILQLEQNHAEANAIGLGSPELDAFHSLIVSLVAEADDPKTVIAHVAELLCDHAENKAYLPKLIQECERLGLALQLTDEPVVDLPEIRTIDGRRTVIARADEVAVAYDDVHAVGRCLTCSGELDDTALLYFPANALLTFRRTQDMTGTDVKVCRTCVEASGLPLTAAQRGPEWMLCWGCPPWCVNDHAAPCAAEWHSAFPAQTNLRDATIDSSGYSGNGDGLPWLSAQVVVSNDKPQAYGRRTQVWLGYGVHLGELSPAEAREALEEMRGFVNRLEHVVKQAEEIARDDFEGDPEIARLDREAEDRRIQMIRNSPEHAA</sequence>
<dbReference type="InterPro" id="IPR054202">
    <property type="entry name" value="DUF6907"/>
</dbReference>